<evidence type="ECO:0000256" key="1">
    <source>
        <dbReference type="ARBA" id="ARBA00005051"/>
    </source>
</evidence>
<evidence type="ECO:0000256" key="2">
    <source>
        <dbReference type="ARBA" id="ARBA00005810"/>
    </source>
</evidence>
<dbReference type="GO" id="GO:0016301">
    <property type="term" value="F:kinase activity"/>
    <property type="evidence" value="ECO:0007669"/>
    <property type="project" value="UniProtKB-KW"/>
</dbReference>
<keyword evidence="7 14" id="KW-0418">Kinase</keyword>
<dbReference type="EC" id="2.7.6.3" evidence="3"/>
<comment type="similarity">
    <text evidence="2">Belongs to the HPPK family.</text>
</comment>
<sequence>MADVLIALGGNVGDVRATFQKAIANICGMAQAALLARSSDYATPPWGDEQQARFINACIEIETSLDPHALLFTLHKIEQKFGRDRAKETRWGPRTLDLDLIAYDDISLEKPELTLPHPRLFERAFVLVPLAEIVPDRLIGGRHVRAALAELSTEGIERLPDPATNASG</sequence>
<dbReference type="AlphaFoldDB" id="A0A1H1TH43"/>
<evidence type="ECO:0000256" key="5">
    <source>
        <dbReference type="ARBA" id="ARBA00022679"/>
    </source>
</evidence>
<dbReference type="PANTHER" id="PTHR43071:SF1">
    <property type="entry name" value="2-AMINO-4-HYDROXY-6-HYDROXYMETHYLDIHYDROPTERIDINE PYROPHOSPHOKINASE"/>
    <property type="match status" value="1"/>
</dbReference>
<dbReference type="Gene3D" id="3.30.70.560">
    <property type="entry name" value="7,8-Dihydro-6-hydroxymethylpterin-pyrophosphokinase HPPK"/>
    <property type="match status" value="1"/>
</dbReference>
<dbReference type="SUPFAM" id="SSF55083">
    <property type="entry name" value="6-hydroxymethyl-7,8-dihydropterin pyrophosphokinase, HPPK"/>
    <property type="match status" value="1"/>
</dbReference>
<keyword evidence="5" id="KW-0808">Transferase</keyword>
<evidence type="ECO:0000313" key="14">
    <source>
        <dbReference type="EMBL" id="SDS59625.1"/>
    </source>
</evidence>
<keyword evidence="8" id="KW-0067">ATP-binding</keyword>
<dbReference type="EMBL" id="LT629750">
    <property type="protein sequence ID" value="SDS59625.1"/>
    <property type="molecule type" value="Genomic_DNA"/>
</dbReference>
<dbReference type="GO" id="GO:0046654">
    <property type="term" value="P:tetrahydrofolate biosynthetic process"/>
    <property type="evidence" value="ECO:0007669"/>
    <property type="project" value="UniProtKB-UniPathway"/>
</dbReference>
<reference evidence="15" key="1">
    <citation type="submission" date="2016-10" db="EMBL/GenBank/DDBJ databases">
        <authorList>
            <person name="Varghese N."/>
            <person name="Submissions S."/>
        </authorList>
    </citation>
    <scope>NUCLEOTIDE SEQUENCE [LARGE SCALE GENOMIC DNA]</scope>
    <source>
        <strain evidence="15">GAS369</strain>
    </source>
</reference>
<name>A0A1H1TH43_9BRAD</name>
<comment type="pathway">
    <text evidence="1">Cofactor biosynthesis; tetrahydrofolate biosynthesis; 2-amino-4-hydroxy-6-hydroxymethyl-7,8-dihydropteridine diphosphate from 7,8-dihydroneopterin triphosphate: step 4/4.</text>
</comment>
<protein>
    <recommendedName>
        <fullName evidence="4">2-amino-4-hydroxy-6-hydroxymethyldihydropteridine pyrophosphokinase</fullName>
        <ecNumber evidence="3">2.7.6.3</ecNumber>
    </recommendedName>
    <alternativeName>
        <fullName evidence="11">6-hydroxymethyl-7,8-dihydropterin pyrophosphokinase</fullName>
    </alternativeName>
    <alternativeName>
        <fullName evidence="12">7,8-dihydro-6-hydroxymethylpterin-pyrophosphokinase</fullName>
    </alternativeName>
</protein>
<evidence type="ECO:0000256" key="3">
    <source>
        <dbReference type="ARBA" id="ARBA00013253"/>
    </source>
</evidence>
<evidence type="ECO:0000256" key="6">
    <source>
        <dbReference type="ARBA" id="ARBA00022741"/>
    </source>
</evidence>
<evidence type="ECO:0000259" key="13">
    <source>
        <dbReference type="PROSITE" id="PS00794"/>
    </source>
</evidence>
<dbReference type="Proteomes" id="UP000243904">
    <property type="component" value="Chromosome I"/>
</dbReference>
<proteinExistence type="inferred from homology"/>
<keyword evidence="6" id="KW-0547">Nucleotide-binding</keyword>
<evidence type="ECO:0000256" key="9">
    <source>
        <dbReference type="ARBA" id="ARBA00022909"/>
    </source>
</evidence>
<evidence type="ECO:0000256" key="12">
    <source>
        <dbReference type="ARBA" id="ARBA00033413"/>
    </source>
</evidence>
<evidence type="ECO:0000256" key="10">
    <source>
        <dbReference type="ARBA" id="ARBA00029409"/>
    </source>
</evidence>
<feature type="domain" description="7,8-dihydro-6-hydroxymethylpterin-pyrophosphokinase" evidence="13">
    <location>
        <begin position="90"/>
        <end position="101"/>
    </location>
</feature>
<dbReference type="GO" id="GO:0046656">
    <property type="term" value="P:folic acid biosynthetic process"/>
    <property type="evidence" value="ECO:0007669"/>
    <property type="project" value="UniProtKB-KW"/>
</dbReference>
<dbReference type="RefSeq" id="WP_146687475.1">
    <property type="nucleotide sequence ID" value="NZ_LT629750.1"/>
</dbReference>
<dbReference type="InterPro" id="IPR000550">
    <property type="entry name" value="Hppk"/>
</dbReference>
<keyword evidence="9" id="KW-0289">Folate biosynthesis</keyword>
<evidence type="ECO:0000256" key="11">
    <source>
        <dbReference type="ARBA" id="ARBA00029766"/>
    </source>
</evidence>
<dbReference type="NCBIfam" id="TIGR01498">
    <property type="entry name" value="folK"/>
    <property type="match status" value="1"/>
</dbReference>
<dbReference type="UniPathway" id="UPA00077">
    <property type="reaction ID" value="UER00155"/>
</dbReference>
<dbReference type="PANTHER" id="PTHR43071">
    <property type="entry name" value="2-AMINO-4-HYDROXY-6-HYDROXYMETHYLDIHYDROPTERIDINE PYROPHOSPHOKINASE"/>
    <property type="match status" value="1"/>
</dbReference>
<accession>A0A1H1TH43</accession>
<organism evidence="14 15">
    <name type="scientific">Bradyrhizobium canariense</name>
    <dbReference type="NCBI Taxonomy" id="255045"/>
    <lineage>
        <taxon>Bacteria</taxon>
        <taxon>Pseudomonadati</taxon>
        <taxon>Pseudomonadota</taxon>
        <taxon>Alphaproteobacteria</taxon>
        <taxon>Hyphomicrobiales</taxon>
        <taxon>Nitrobacteraceae</taxon>
        <taxon>Bradyrhizobium</taxon>
    </lineage>
</organism>
<dbReference type="CDD" id="cd00483">
    <property type="entry name" value="HPPK"/>
    <property type="match status" value="1"/>
</dbReference>
<dbReference type="Pfam" id="PF01288">
    <property type="entry name" value="HPPK"/>
    <property type="match status" value="1"/>
</dbReference>
<dbReference type="PROSITE" id="PS00794">
    <property type="entry name" value="HPPK"/>
    <property type="match status" value="1"/>
</dbReference>
<dbReference type="GO" id="GO:0005524">
    <property type="term" value="F:ATP binding"/>
    <property type="evidence" value="ECO:0007669"/>
    <property type="project" value="UniProtKB-KW"/>
</dbReference>
<dbReference type="GO" id="GO:0003848">
    <property type="term" value="F:2-amino-4-hydroxy-6-hydroxymethyldihydropteridine diphosphokinase activity"/>
    <property type="evidence" value="ECO:0007669"/>
    <property type="project" value="UniProtKB-EC"/>
</dbReference>
<evidence type="ECO:0000256" key="7">
    <source>
        <dbReference type="ARBA" id="ARBA00022777"/>
    </source>
</evidence>
<comment type="function">
    <text evidence="10">Catalyzes the transfer of pyrophosphate from adenosine triphosphate (ATP) to 6-hydroxymethyl-7,8-dihydropterin, an enzymatic step in folate biosynthesis pathway.</text>
</comment>
<evidence type="ECO:0000256" key="8">
    <source>
        <dbReference type="ARBA" id="ARBA00022840"/>
    </source>
</evidence>
<dbReference type="InterPro" id="IPR035907">
    <property type="entry name" value="Hppk_sf"/>
</dbReference>
<gene>
    <name evidence="14" type="ORF">SAMN05444158_2549</name>
</gene>
<keyword evidence="15" id="KW-1185">Reference proteome</keyword>
<evidence type="ECO:0000313" key="15">
    <source>
        <dbReference type="Proteomes" id="UP000243904"/>
    </source>
</evidence>
<evidence type="ECO:0000256" key="4">
    <source>
        <dbReference type="ARBA" id="ARBA00016218"/>
    </source>
</evidence>